<proteinExistence type="predicted"/>
<name>A0A9X4J0Y5_9VIBR</name>
<dbReference type="RefSeq" id="WP_274676095.1">
    <property type="nucleotide sequence ID" value="NZ_JAKNAX010000029.1"/>
</dbReference>
<organism evidence="1 2">
    <name type="scientific">Vibrio aestuarianus</name>
    <dbReference type="NCBI Taxonomy" id="28171"/>
    <lineage>
        <taxon>Bacteria</taxon>
        <taxon>Pseudomonadati</taxon>
        <taxon>Pseudomonadota</taxon>
        <taxon>Gammaproteobacteria</taxon>
        <taxon>Vibrionales</taxon>
        <taxon>Vibrionaceae</taxon>
        <taxon>Vibrio</taxon>
    </lineage>
</organism>
<accession>A0A9X4J0Y5</accession>
<evidence type="ECO:0000313" key="2">
    <source>
        <dbReference type="Proteomes" id="UP001140978"/>
    </source>
</evidence>
<sequence length="660" mass="76031">MNWQEKLTSQMALTEPVHYIVNDPDNLCFEPAIADLIEQAGAVLFSDTDPIALRLCFEEWLDSDECSALLIRVVDEQPSIPYDIECSAKRVDFDISEVIPELDASVLRFLSPKDYEQLQSAVKSYGADKLNRNASLDFVLRHIYKIAPEIIQSETDLVRLLIRKHYLGIEMPLVIEERLIETLQVREQFGRWDFTRIVPDRTEFFAFLQQQWLLHLQRKSQRYEIKESSWPADELVVPFDDQDIKVFVDNLFADGILQAVDFDGLGKDDWEWVGVVADDESRDLLRVRQLLNKLSNQFIVQDDLPLPEDSEQWEEIARELGVLNFLSHSLKGADSYTLNAEIAYLNSKVDDYFETWLQTNFGKLINTPTTRFPKMLHKIPDWLNLKVCKGQKVCLLVMDGMGFQQWNYVKDHIIDIPHVRVEERGVFSWVPTITSIARQALFSGKQPRSFPDSWHITAKEKALWHAFWEDKGLSKTEVEYEVTLEKHKDLESFKDRFHSPKLKVAGFVINYIDKQMHGIEGGMSLLNVAVSKWLELWQFTSKIEALLDSGFEVVITADHGNQEAVGQSWPNEGVKAETKGERVRLYKHTVEYSSDKADVLEWPAKKFGLPPDLYPLVSRGRHAFVQKGKQIVGHGGISLHEVVVPLAIITREHHVKESQL</sequence>
<reference evidence="1" key="1">
    <citation type="submission" date="2022-02" db="EMBL/GenBank/DDBJ databases">
        <title>Emergence and expansion in Europe of a Vibrio aestuarianus clonal complex pathogenic for oysters.</title>
        <authorList>
            <person name="Mesnil A."/>
            <person name="Travers M.-A."/>
        </authorList>
    </citation>
    <scope>NUCLEOTIDE SEQUENCE</scope>
    <source>
        <strain evidence="1">19_064_15T1</strain>
    </source>
</reference>
<dbReference type="NCBIfam" id="NF033449">
    <property type="entry name" value="BREX_PglZ_3"/>
    <property type="match status" value="1"/>
</dbReference>
<dbReference type="AlphaFoldDB" id="A0A9X4J0Y5"/>
<evidence type="ECO:0000313" key="1">
    <source>
        <dbReference type="EMBL" id="MDE1347057.1"/>
    </source>
</evidence>
<dbReference type="Proteomes" id="UP001140978">
    <property type="component" value="Unassembled WGS sequence"/>
</dbReference>
<gene>
    <name evidence="1" type="primary">pglZ</name>
    <name evidence="1" type="ORF">L9X51_11520</name>
</gene>
<dbReference type="Pfam" id="PF08665">
    <property type="entry name" value="PglZ"/>
    <property type="match status" value="1"/>
</dbReference>
<protein>
    <submittedName>
        <fullName evidence="1">BREX-3 system phosphatase PglZ</fullName>
    </submittedName>
</protein>
<dbReference type="EMBL" id="JAKNAX010000029">
    <property type="protein sequence ID" value="MDE1347057.1"/>
    <property type="molecule type" value="Genomic_DNA"/>
</dbReference>
<comment type="caution">
    <text evidence="1">The sequence shown here is derived from an EMBL/GenBank/DDBJ whole genome shotgun (WGS) entry which is preliminary data.</text>
</comment>